<evidence type="ECO:0000256" key="2">
    <source>
        <dbReference type="SAM" id="Phobius"/>
    </source>
</evidence>
<keyword evidence="3" id="KW-0732">Signal</keyword>
<dbReference type="EMBL" id="DUMN01000311">
    <property type="protein sequence ID" value="HHV68062.1"/>
    <property type="molecule type" value="Genomic_DNA"/>
</dbReference>
<name>A0A7V6TZT1_9HYPH</name>
<comment type="caution">
    <text evidence="4">The sequence shown here is derived from an EMBL/GenBank/DDBJ whole genome shotgun (WGS) entry which is preliminary data.</text>
</comment>
<gene>
    <name evidence="4" type="ORF">GXX48_10535</name>
</gene>
<dbReference type="AlphaFoldDB" id="A0A7V6TZT1"/>
<feature type="signal peptide" evidence="3">
    <location>
        <begin position="1"/>
        <end position="29"/>
    </location>
</feature>
<feature type="region of interest" description="Disordered" evidence="1">
    <location>
        <begin position="104"/>
        <end position="126"/>
    </location>
</feature>
<evidence type="ECO:0000313" key="5">
    <source>
        <dbReference type="Proteomes" id="UP000551563"/>
    </source>
</evidence>
<evidence type="ECO:0000256" key="3">
    <source>
        <dbReference type="SAM" id="SignalP"/>
    </source>
</evidence>
<feature type="chain" id="PRO_5030762401" description="Lipoprotein" evidence="3">
    <location>
        <begin position="30"/>
        <end position="126"/>
    </location>
</feature>
<protein>
    <recommendedName>
        <fullName evidence="6">Lipoprotein</fullName>
    </recommendedName>
</protein>
<dbReference type="PROSITE" id="PS51257">
    <property type="entry name" value="PROKAR_LIPOPROTEIN"/>
    <property type="match status" value="1"/>
</dbReference>
<keyword evidence="2" id="KW-0812">Transmembrane</keyword>
<keyword evidence="2" id="KW-1133">Transmembrane helix</keyword>
<evidence type="ECO:0008006" key="6">
    <source>
        <dbReference type="Google" id="ProtNLM"/>
    </source>
</evidence>
<keyword evidence="2" id="KW-0472">Membrane</keyword>
<evidence type="ECO:0000313" key="4">
    <source>
        <dbReference type="EMBL" id="HHV68062.1"/>
    </source>
</evidence>
<evidence type="ECO:0000256" key="1">
    <source>
        <dbReference type="SAM" id="MobiDB-lite"/>
    </source>
</evidence>
<sequence length="126" mass="13874">MVIKHSGIGVVCLLSLAAAGCTTSPQNYAATLSFQDPKWPSPQCEEIRAEAVNYEAREKKASDLAPGLLIGPYGLGIAAAIKENDEKRRKLFVREMHLRCSSLPLPKELENTQSETNQSKRADTFR</sequence>
<dbReference type="Proteomes" id="UP000551563">
    <property type="component" value="Unassembled WGS sequence"/>
</dbReference>
<accession>A0A7V6TZT1</accession>
<dbReference type="RefSeq" id="WP_100651449.1">
    <property type="nucleotide sequence ID" value="NZ_CP122439.1"/>
</dbReference>
<proteinExistence type="predicted"/>
<reference evidence="4 5" key="1">
    <citation type="journal article" date="2020" name="Biotechnol. Biofuels">
        <title>New insights from the biogas microbiome by comprehensive genome-resolved metagenomics of nearly 1600 species originating from multiple anaerobic digesters.</title>
        <authorList>
            <person name="Campanaro S."/>
            <person name="Treu L."/>
            <person name="Rodriguez-R L.M."/>
            <person name="Kovalovszki A."/>
            <person name="Ziels R.M."/>
            <person name="Maus I."/>
            <person name="Zhu X."/>
            <person name="Kougias P.G."/>
            <person name="Basile A."/>
            <person name="Luo G."/>
            <person name="Schluter A."/>
            <person name="Konstantinidis K.T."/>
            <person name="Angelidaki I."/>
        </authorList>
    </citation>
    <scope>NUCLEOTIDE SEQUENCE [LARGE SCALE GENOMIC DNA]</scope>
    <source>
        <strain evidence="4">AS04akNAM_66</strain>
    </source>
</reference>
<organism evidence="4 5">
    <name type="scientific">Brucella intermedia</name>
    <dbReference type="NCBI Taxonomy" id="94625"/>
    <lineage>
        <taxon>Bacteria</taxon>
        <taxon>Pseudomonadati</taxon>
        <taxon>Pseudomonadota</taxon>
        <taxon>Alphaproteobacteria</taxon>
        <taxon>Hyphomicrobiales</taxon>
        <taxon>Brucellaceae</taxon>
        <taxon>Brucella/Ochrobactrum group</taxon>
        <taxon>Brucella</taxon>
    </lineage>
</organism>
<feature type="transmembrane region" description="Helical" evidence="2">
    <location>
        <begin position="64"/>
        <end position="81"/>
    </location>
</feature>